<keyword evidence="3 6" id="KW-1133">Transmembrane helix</keyword>
<accession>A0A5N5DK04</accession>
<dbReference type="InterPro" id="IPR011701">
    <property type="entry name" value="MFS"/>
</dbReference>
<protein>
    <submittedName>
        <fullName evidence="8">Putative MFS-type transporter</fullName>
    </submittedName>
</protein>
<evidence type="ECO:0000256" key="2">
    <source>
        <dbReference type="ARBA" id="ARBA00022692"/>
    </source>
</evidence>
<dbReference type="Pfam" id="PF07690">
    <property type="entry name" value="MFS_1"/>
    <property type="match status" value="1"/>
</dbReference>
<dbReference type="InterPro" id="IPR036259">
    <property type="entry name" value="MFS_trans_sf"/>
</dbReference>
<dbReference type="Proteomes" id="UP000325902">
    <property type="component" value="Unassembled WGS sequence"/>
</dbReference>
<evidence type="ECO:0000256" key="6">
    <source>
        <dbReference type="SAM" id="Phobius"/>
    </source>
</evidence>
<dbReference type="InterPro" id="IPR020846">
    <property type="entry name" value="MFS_dom"/>
</dbReference>
<feature type="transmembrane region" description="Helical" evidence="6">
    <location>
        <begin position="204"/>
        <end position="226"/>
    </location>
</feature>
<sequence>MAAVDAEKVSGSTNAHECRPGTAIPSEIEPESGDIKVLVDSSVPSNVKTTADGSTVLIPQPSDDPDDPLNWSWKKKHIVFGALMLPSFLTDFGVTYGAVIFEQQAQTWDMSVAATANSISGALFMLGPGGIFAVPLTERFGRLPVLFWSQLAGLVLIIAATLSPTYAGFTAARTLQGLFVSAPQVIGLTFIHDMFFFHERTRKINIWCVSFLTGPVFAPVMSSLILSKIGWREDFAVLAEESGATISSLVVFEEELNF</sequence>
<feature type="transmembrane region" description="Helical" evidence="6">
    <location>
        <begin position="113"/>
        <end position="134"/>
    </location>
</feature>
<dbReference type="GO" id="GO:0005886">
    <property type="term" value="C:plasma membrane"/>
    <property type="evidence" value="ECO:0007669"/>
    <property type="project" value="TreeGrafter"/>
</dbReference>
<dbReference type="PANTHER" id="PTHR23502:SF159">
    <property type="entry name" value="TRANSPORTER, PUTATIVE (AFU_ORTHOLOGUE AFUA_4G14230)-RELATED"/>
    <property type="match status" value="1"/>
</dbReference>
<feature type="transmembrane region" description="Helical" evidence="6">
    <location>
        <begin position="78"/>
        <end position="101"/>
    </location>
</feature>
<dbReference type="PROSITE" id="PS50850">
    <property type="entry name" value="MFS"/>
    <property type="match status" value="1"/>
</dbReference>
<reference evidence="8 9" key="1">
    <citation type="journal article" date="2019" name="Sci. Rep.">
        <title>A multi-omics analysis of the grapevine pathogen Lasiodiplodia theobromae reveals that temperature affects the expression of virulence- and pathogenicity-related genes.</title>
        <authorList>
            <person name="Felix C."/>
            <person name="Meneses R."/>
            <person name="Goncalves M.F.M."/>
            <person name="Tilleman L."/>
            <person name="Duarte A.S."/>
            <person name="Jorrin-Novo J.V."/>
            <person name="Van de Peer Y."/>
            <person name="Deforce D."/>
            <person name="Van Nieuwerburgh F."/>
            <person name="Esteves A.C."/>
            <person name="Alves A."/>
        </authorList>
    </citation>
    <scope>NUCLEOTIDE SEQUENCE [LARGE SCALE GENOMIC DNA]</scope>
    <source>
        <strain evidence="8 9">LA-SOL3</strain>
    </source>
</reference>
<evidence type="ECO:0000256" key="4">
    <source>
        <dbReference type="ARBA" id="ARBA00023136"/>
    </source>
</evidence>
<feature type="domain" description="Major facilitator superfamily (MFS) profile" evidence="7">
    <location>
        <begin position="79"/>
        <end position="258"/>
    </location>
</feature>
<comment type="caution">
    <text evidence="8">The sequence shown here is derived from an EMBL/GenBank/DDBJ whole genome shotgun (WGS) entry which is preliminary data.</text>
</comment>
<dbReference type="Gene3D" id="1.20.1720.10">
    <property type="entry name" value="Multidrug resistance protein D"/>
    <property type="match status" value="1"/>
</dbReference>
<feature type="transmembrane region" description="Helical" evidence="6">
    <location>
        <begin position="146"/>
        <end position="169"/>
    </location>
</feature>
<dbReference type="OrthoDB" id="2533084at2759"/>
<dbReference type="AlphaFoldDB" id="A0A5N5DK04"/>
<keyword evidence="4 6" id="KW-0472">Membrane</keyword>
<organism evidence="8 9">
    <name type="scientific">Lasiodiplodia theobromae</name>
    <dbReference type="NCBI Taxonomy" id="45133"/>
    <lineage>
        <taxon>Eukaryota</taxon>
        <taxon>Fungi</taxon>
        <taxon>Dikarya</taxon>
        <taxon>Ascomycota</taxon>
        <taxon>Pezizomycotina</taxon>
        <taxon>Dothideomycetes</taxon>
        <taxon>Dothideomycetes incertae sedis</taxon>
        <taxon>Botryosphaeriales</taxon>
        <taxon>Botryosphaeriaceae</taxon>
        <taxon>Lasiodiplodia</taxon>
    </lineage>
</organism>
<keyword evidence="9" id="KW-1185">Reference proteome</keyword>
<name>A0A5N5DK04_9PEZI</name>
<dbReference type="EMBL" id="VCHE01000014">
    <property type="protein sequence ID" value="KAB2577920.1"/>
    <property type="molecule type" value="Genomic_DNA"/>
</dbReference>
<proteinExistence type="predicted"/>
<keyword evidence="2 6" id="KW-0812">Transmembrane</keyword>
<dbReference type="SUPFAM" id="SSF103473">
    <property type="entry name" value="MFS general substrate transporter"/>
    <property type="match status" value="1"/>
</dbReference>
<gene>
    <name evidence="8" type="ORF">DBV05_g3445</name>
</gene>
<dbReference type="GO" id="GO:0022857">
    <property type="term" value="F:transmembrane transporter activity"/>
    <property type="evidence" value="ECO:0007669"/>
    <property type="project" value="InterPro"/>
</dbReference>
<evidence type="ECO:0000313" key="9">
    <source>
        <dbReference type="Proteomes" id="UP000325902"/>
    </source>
</evidence>
<evidence type="ECO:0000256" key="1">
    <source>
        <dbReference type="ARBA" id="ARBA00004141"/>
    </source>
</evidence>
<evidence type="ECO:0000256" key="5">
    <source>
        <dbReference type="SAM" id="MobiDB-lite"/>
    </source>
</evidence>
<dbReference type="PANTHER" id="PTHR23502">
    <property type="entry name" value="MAJOR FACILITATOR SUPERFAMILY"/>
    <property type="match status" value="1"/>
</dbReference>
<evidence type="ECO:0000313" key="8">
    <source>
        <dbReference type="EMBL" id="KAB2577920.1"/>
    </source>
</evidence>
<evidence type="ECO:0000259" key="7">
    <source>
        <dbReference type="PROSITE" id="PS50850"/>
    </source>
</evidence>
<feature type="transmembrane region" description="Helical" evidence="6">
    <location>
        <begin position="175"/>
        <end position="197"/>
    </location>
</feature>
<feature type="region of interest" description="Disordered" evidence="5">
    <location>
        <begin position="1"/>
        <end position="30"/>
    </location>
</feature>
<evidence type="ECO:0000256" key="3">
    <source>
        <dbReference type="ARBA" id="ARBA00022989"/>
    </source>
</evidence>
<comment type="subcellular location">
    <subcellularLocation>
        <location evidence="1">Membrane</location>
        <topology evidence="1">Multi-pass membrane protein</topology>
    </subcellularLocation>
</comment>